<dbReference type="GO" id="GO:0005886">
    <property type="term" value="C:plasma membrane"/>
    <property type="evidence" value="ECO:0007669"/>
    <property type="project" value="UniProtKB-SubCell"/>
</dbReference>
<dbReference type="GO" id="GO:0022857">
    <property type="term" value="F:transmembrane transporter activity"/>
    <property type="evidence" value="ECO:0007669"/>
    <property type="project" value="InterPro"/>
</dbReference>
<feature type="transmembrane region" description="Helical" evidence="9">
    <location>
        <begin position="168"/>
        <end position="190"/>
    </location>
</feature>
<feature type="transmembrane region" description="Helical" evidence="9">
    <location>
        <begin position="275"/>
        <end position="294"/>
    </location>
</feature>
<evidence type="ECO:0000313" key="10">
    <source>
        <dbReference type="EMBL" id="TES84755.1"/>
    </source>
</evidence>
<reference evidence="10 11" key="1">
    <citation type="submission" date="2019-03" db="EMBL/GenBank/DDBJ databases">
        <title>Metabolic potential of uncultured bacteria and archaea associated with petroleum seepage in deep-sea sediments.</title>
        <authorList>
            <person name="Dong X."/>
            <person name="Hubert C."/>
        </authorList>
    </citation>
    <scope>NUCLEOTIDE SEQUENCE [LARGE SCALE GENOMIC DNA]</scope>
    <source>
        <strain evidence="10">E44_bin92</strain>
    </source>
</reference>
<evidence type="ECO:0000256" key="5">
    <source>
        <dbReference type="ARBA" id="ARBA00022692"/>
    </source>
</evidence>
<feature type="transmembrane region" description="Helical" evidence="9">
    <location>
        <begin position="99"/>
        <end position="118"/>
    </location>
</feature>
<feature type="transmembrane region" description="Helical" evidence="9">
    <location>
        <begin position="23"/>
        <end position="45"/>
    </location>
</feature>
<sequence length="326" mass="34708">MVTPVSGIWQGNKLLSRIKTGPWIIYVILVLFFLFNVVFCPFFWTGFNISNIISQSAVLMLVSVGQSFAIIGGGLDFSVGGIVSLTTCFIATQMRNSPFSMLLTLALILCVGMGIGAINGTGIAFFGINPFIMTIGTMSIAKGISFVFREYPGGYVPPAYIKGMTWSIGFVPVVPVLLMVGAVITGAVLFRKTRFGRYVYAVGGNEESARAIGINVNATKILSFVVCALFATMGGLFMTARIASGDPFIGDSFPLDSITAVVLGGVIIGGGRGSLMGVVAGVILIGVLNVVLTLFDVSPYYQYIIKGALLIFAVAITFRKEKREYA</sequence>
<evidence type="ECO:0000256" key="4">
    <source>
        <dbReference type="ARBA" id="ARBA00022519"/>
    </source>
</evidence>
<evidence type="ECO:0000256" key="7">
    <source>
        <dbReference type="ARBA" id="ARBA00023136"/>
    </source>
</evidence>
<dbReference type="Pfam" id="PF02653">
    <property type="entry name" value="BPD_transp_2"/>
    <property type="match status" value="1"/>
</dbReference>
<keyword evidence="3" id="KW-1003">Cell membrane</keyword>
<dbReference type="InterPro" id="IPR001851">
    <property type="entry name" value="ABC_transp_permease"/>
</dbReference>
<evidence type="ECO:0000256" key="9">
    <source>
        <dbReference type="SAM" id="Phobius"/>
    </source>
</evidence>
<name>A0A523QGX5_UNCAE</name>
<comment type="subcellular location">
    <subcellularLocation>
        <location evidence="1">Cell membrane</location>
        <topology evidence="1">Multi-pass membrane protein</topology>
    </subcellularLocation>
</comment>
<keyword evidence="7 9" id="KW-0472">Membrane</keyword>
<evidence type="ECO:0000256" key="8">
    <source>
        <dbReference type="ARBA" id="ARBA00039381"/>
    </source>
</evidence>
<organism evidence="10 11">
    <name type="scientific">Aerophobetes bacterium</name>
    <dbReference type="NCBI Taxonomy" id="2030807"/>
    <lineage>
        <taxon>Bacteria</taxon>
        <taxon>Candidatus Aerophobota</taxon>
    </lineage>
</organism>
<dbReference type="Proteomes" id="UP000320781">
    <property type="component" value="Unassembled WGS sequence"/>
</dbReference>
<dbReference type="EMBL" id="SOKU01000294">
    <property type="protein sequence ID" value="TES84755.1"/>
    <property type="molecule type" value="Genomic_DNA"/>
</dbReference>
<evidence type="ECO:0000256" key="2">
    <source>
        <dbReference type="ARBA" id="ARBA00022448"/>
    </source>
</evidence>
<keyword evidence="5 9" id="KW-0812">Transmembrane</keyword>
<accession>A0A523QGX5</accession>
<feature type="transmembrane region" description="Helical" evidence="9">
    <location>
        <begin position="57"/>
        <end position="79"/>
    </location>
</feature>
<protein>
    <recommendedName>
        <fullName evidence="8">Autoinducer 2 import system permease protein LsrD</fullName>
    </recommendedName>
</protein>
<evidence type="ECO:0000256" key="6">
    <source>
        <dbReference type="ARBA" id="ARBA00022989"/>
    </source>
</evidence>
<feature type="transmembrane region" description="Helical" evidence="9">
    <location>
        <begin position="221"/>
        <end position="242"/>
    </location>
</feature>
<dbReference type="PANTHER" id="PTHR32196:SF71">
    <property type="entry name" value="AUTOINDUCER 2 IMPORT SYSTEM PERMEASE PROTEIN LSRD"/>
    <property type="match status" value="1"/>
</dbReference>
<dbReference type="AlphaFoldDB" id="A0A523QGX5"/>
<keyword evidence="2" id="KW-0813">Transport</keyword>
<proteinExistence type="predicted"/>
<evidence type="ECO:0000256" key="3">
    <source>
        <dbReference type="ARBA" id="ARBA00022475"/>
    </source>
</evidence>
<dbReference type="PANTHER" id="PTHR32196">
    <property type="entry name" value="ABC TRANSPORTER PERMEASE PROTEIN YPHD-RELATED-RELATED"/>
    <property type="match status" value="1"/>
</dbReference>
<keyword evidence="4" id="KW-0997">Cell inner membrane</keyword>
<dbReference type="CDD" id="cd06579">
    <property type="entry name" value="TM_PBP1_transp_AraH_like"/>
    <property type="match status" value="1"/>
</dbReference>
<comment type="caution">
    <text evidence="10">The sequence shown here is derived from an EMBL/GenBank/DDBJ whole genome shotgun (WGS) entry which is preliminary data.</text>
</comment>
<feature type="transmembrane region" description="Helical" evidence="9">
    <location>
        <begin position="300"/>
        <end position="318"/>
    </location>
</feature>
<evidence type="ECO:0000313" key="11">
    <source>
        <dbReference type="Proteomes" id="UP000320781"/>
    </source>
</evidence>
<gene>
    <name evidence="10" type="ORF">E3J95_06055</name>
</gene>
<feature type="transmembrane region" description="Helical" evidence="9">
    <location>
        <begin position="125"/>
        <end position="148"/>
    </location>
</feature>
<keyword evidence="6 9" id="KW-1133">Transmembrane helix</keyword>
<feature type="transmembrane region" description="Helical" evidence="9">
    <location>
        <begin position="248"/>
        <end position="268"/>
    </location>
</feature>
<evidence type="ECO:0000256" key="1">
    <source>
        <dbReference type="ARBA" id="ARBA00004651"/>
    </source>
</evidence>